<sequence>MKVVDLHCDTMAELWYSQWDNKKPMELEKNSLHVDLEKLRKGDYLLQNFAIFVNLGRNLDPFESALSQIDIFYREMEKNKEKIRAVKTYEDIETNIQEGKICAMLTVEEGAVCKGKLSFLRILYQLGVRMMTLTWNFENELGFPNLRSKSSQSKYEYEFEKGLGLKKKGIEFLIEMERLGIIVDVSHLSDEGFYDVLQYTKKPFVASHSNARALCRHPRNLTDDMIRKLAQRGGVIGLNYSPNFLEEGETEEDCHSSVALMASHARHITNIGGIECLALGSDFDGIEGKLEMKNCSMLPLLLEALEKEGFKHSQIEAIFYKNVLHLYKELLI</sequence>
<dbReference type="Proteomes" id="UP000461768">
    <property type="component" value="Unassembled WGS sequence"/>
</dbReference>
<reference evidence="1 2" key="1">
    <citation type="submission" date="2019-09" db="EMBL/GenBank/DDBJ databases">
        <authorList>
            <person name="Valk L.C."/>
        </authorList>
    </citation>
    <scope>NUCLEOTIDE SEQUENCE [LARGE SCALE GENOMIC DNA]</scope>
    <source>
        <strain evidence="1">GalUA</strain>
    </source>
</reference>
<name>A0A7V7UC11_9FIRM</name>
<dbReference type="PANTHER" id="PTHR10443:SF12">
    <property type="entry name" value="DIPEPTIDASE"/>
    <property type="match status" value="1"/>
</dbReference>
<proteinExistence type="predicted"/>
<organism evidence="1 2">
    <name type="scientific">Candidatus Galacturonatibacter soehngenii</name>
    <dbReference type="NCBI Taxonomy" id="2307010"/>
    <lineage>
        <taxon>Bacteria</taxon>
        <taxon>Bacillati</taxon>
        <taxon>Bacillota</taxon>
        <taxon>Clostridia</taxon>
        <taxon>Lachnospirales</taxon>
        <taxon>Lachnospiraceae</taxon>
        <taxon>Candidatus Galacturonatibacter</taxon>
    </lineage>
</organism>
<reference evidence="1 2" key="2">
    <citation type="submission" date="2020-02" db="EMBL/GenBank/DDBJ databases">
        <title>Candidatus Galacturonibacter soehngenii shows hetero-acetogenic catabolism of galacturonic acid but lacks a canonical carbon monoxide dehydrogenase/acetyl-CoA synthase complex.</title>
        <authorList>
            <person name="Diender M."/>
            <person name="Stouten G.R."/>
            <person name="Petersen J.F."/>
            <person name="Nielsen P.H."/>
            <person name="Dueholm M.S."/>
            <person name="Pronk J.T."/>
            <person name="Van Loosdrecht M.C.M."/>
        </authorList>
    </citation>
    <scope>NUCLEOTIDE SEQUENCE [LARGE SCALE GENOMIC DNA]</scope>
    <source>
        <strain evidence="1">GalUA</strain>
    </source>
</reference>
<dbReference type="InterPro" id="IPR032466">
    <property type="entry name" value="Metal_Hydrolase"/>
</dbReference>
<dbReference type="SUPFAM" id="SSF51556">
    <property type="entry name" value="Metallo-dependent hydrolases"/>
    <property type="match status" value="1"/>
</dbReference>
<dbReference type="GO" id="GO:0006508">
    <property type="term" value="P:proteolysis"/>
    <property type="evidence" value="ECO:0007669"/>
    <property type="project" value="InterPro"/>
</dbReference>
<dbReference type="RefSeq" id="WP_151145962.1">
    <property type="nucleotide sequence ID" value="NZ_WAGX01000005.1"/>
</dbReference>
<dbReference type="Gene3D" id="3.20.20.140">
    <property type="entry name" value="Metal-dependent hydrolases"/>
    <property type="match status" value="1"/>
</dbReference>
<dbReference type="GO" id="GO:0070573">
    <property type="term" value="F:metallodipeptidase activity"/>
    <property type="evidence" value="ECO:0007669"/>
    <property type="project" value="InterPro"/>
</dbReference>
<accession>A0A7V7UC11</accession>
<dbReference type="Pfam" id="PF01244">
    <property type="entry name" value="Peptidase_M19"/>
    <property type="match status" value="1"/>
</dbReference>
<protein>
    <submittedName>
        <fullName evidence="1">Membrane dipeptidase</fullName>
    </submittedName>
</protein>
<keyword evidence="2" id="KW-1185">Reference proteome</keyword>
<dbReference type="CDD" id="cd01301">
    <property type="entry name" value="rDP_like"/>
    <property type="match status" value="1"/>
</dbReference>
<gene>
    <name evidence="1" type="ORF">F7O84_13090</name>
</gene>
<evidence type="ECO:0000313" key="1">
    <source>
        <dbReference type="EMBL" id="KAB1438470.1"/>
    </source>
</evidence>
<dbReference type="EMBL" id="WAGX01000005">
    <property type="protein sequence ID" value="KAB1438470.1"/>
    <property type="molecule type" value="Genomic_DNA"/>
</dbReference>
<dbReference type="OrthoDB" id="9804920at2"/>
<dbReference type="PROSITE" id="PS51365">
    <property type="entry name" value="RENAL_DIPEPTIDASE_2"/>
    <property type="match status" value="1"/>
</dbReference>
<comment type="caution">
    <text evidence="1">The sequence shown here is derived from an EMBL/GenBank/DDBJ whole genome shotgun (WGS) entry which is preliminary data.</text>
</comment>
<dbReference type="InterPro" id="IPR008257">
    <property type="entry name" value="Pept_M19"/>
</dbReference>
<dbReference type="AlphaFoldDB" id="A0A7V7UC11"/>
<dbReference type="PANTHER" id="PTHR10443">
    <property type="entry name" value="MICROSOMAL DIPEPTIDASE"/>
    <property type="match status" value="1"/>
</dbReference>
<evidence type="ECO:0000313" key="2">
    <source>
        <dbReference type="Proteomes" id="UP000461768"/>
    </source>
</evidence>